<dbReference type="AlphaFoldDB" id="A0A2M8GP01"/>
<keyword evidence="1" id="KW-0812">Transmembrane</keyword>
<reference evidence="3" key="1">
    <citation type="submission" date="2017-09" db="EMBL/GenBank/DDBJ databases">
        <title>Depth-based differentiation of microbial function through sediment-hosted aquifers and enrichment of novel symbionts in the deep terrestrial subsurface.</title>
        <authorList>
            <person name="Probst A.J."/>
            <person name="Ladd B."/>
            <person name="Jarett J.K."/>
            <person name="Geller-Mcgrath D.E."/>
            <person name="Sieber C.M.K."/>
            <person name="Emerson J.B."/>
            <person name="Anantharaman K."/>
            <person name="Thomas B.C."/>
            <person name="Malmstrom R."/>
            <person name="Stieglmeier M."/>
            <person name="Klingl A."/>
            <person name="Woyke T."/>
            <person name="Ryan C.M."/>
            <person name="Banfield J.F."/>
        </authorList>
    </citation>
    <scope>NUCLEOTIDE SEQUENCE [LARGE SCALE GENOMIC DNA]</scope>
</reference>
<dbReference type="InterPro" id="IPR008964">
    <property type="entry name" value="Invasin/intimin_cell_adhesion"/>
</dbReference>
<protein>
    <recommendedName>
        <fullName evidence="4">Big-1 domain-containing protein</fullName>
    </recommendedName>
</protein>
<evidence type="ECO:0008006" key="4">
    <source>
        <dbReference type="Google" id="ProtNLM"/>
    </source>
</evidence>
<evidence type="ECO:0000313" key="3">
    <source>
        <dbReference type="Proteomes" id="UP000229370"/>
    </source>
</evidence>
<accession>A0A2M8GP01</accession>
<dbReference type="Proteomes" id="UP000229370">
    <property type="component" value="Unassembled WGS sequence"/>
</dbReference>
<organism evidence="2 3">
    <name type="scientific">Candidatus Roizmanbacteria bacterium CG_4_8_14_3_um_filter_36_10</name>
    <dbReference type="NCBI Taxonomy" id="1974834"/>
    <lineage>
        <taxon>Bacteria</taxon>
        <taxon>Candidatus Roizmaniibacteriota</taxon>
    </lineage>
</organism>
<feature type="transmembrane region" description="Helical" evidence="1">
    <location>
        <begin position="7"/>
        <end position="25"/>
    </location>
</feature>
<dbReference type="EMBL" id="PFQK01000006">
    <property type="protein sequence ID" value="PJC82292.1"/>
    <property type="molecule type" value="Genomic_DNA"/>
</dbReference>
<proteinExistence type="predicted"/>
<comment type="caution">
    <text evidence="2">The sequence shown here is derived from an EMBL/GenBank/DDBJ whole genome shotgun (WGS) entry which is preliminary data.</text>
</comment>
<dbReference type="SUPFAM" id="SSF49373">
    <property type="entry name" value="Invasin/intimin cell-adhesion fragments"/>
    <property type="match status" value="1"/>
</dbReference>
<keyword evidence="1" id="KW-1133">Transmembrane helix</keyword>
<gene>
    <name evidence="2" type="ORF">CO007_00145</name>
</gene>
<evidence type="ECO:0000256" key="1">
    <source>
        <dbReference type="SAM" id="Phobius"/>
    </source>
</evidence>
<keyword evidence="1" id="KW-0472">Membrane</keyword>
<sequence length="137" mass="15111">MKKNIGFLLLILFIFIVFSGFFWLYEAKFIVGRASVSQASFSIDNSYLFFTPLQARAGNGEKIRLTVFVLNNQGLGVLGKSTVVGQDPSLTVEGIQPQTDSFGKAIFDVSASKAGEYFLEVKVDGQILPQKAHLSFY</sequence>
<name>A0A2M8GP01_9BACT</name>
<evidence type="ECO:0000313" key="2">
    <source>
        <dbReference type="EMBL" id="PJC82292.1"/>
    </source>
</evidence>